<evidence type="ECO:0000256" key="3">
    <source>
        <dbReference type="PROSITE-ProRule" id="PRU00175"/>
    </source>
</evidence>
<dbReference type="PROSITE" id="PS50089">
    <property type="entry name" value="ZF_RING_2"/>
    <property type="match status" value="1"/>
</dbReference>
<name>A0A6J2YG53_SITOR</name>
<dbReference type="Pfam" id="PF13639">
    <property type="entry name" value="zf-RING_2"/>
    <property type="match status" value="1"/>
</dbReference>
<dbReference type="GO" id="GO:0005634">
    <property type="term" value="C:nucleus"/>
    <property type="evidence" value="ECO:0007669"/>
    <property type="project" value="TreeGrafter"/>
</dbReference>
<evidence type="ECO:0000256" key="5">
    <source>
        <dbReference type="SAM" id="MobiDB-lite"/>
    </source>
</evidence>
<evidence type="ECO:0000256" key="1">
    <source>
        <dbReference type="ARBA" id="ARBA00022771"/>
    </source>
</evidence>
<evidence type="ECO:0000259" key="6">
    <source>
        <dbReference type="PROSITE" id="PS50089"/>
    </source>
</evidence>
<dbReference type="PANTHER" id="PTHR46569">
    <property type="entry name" value="E3 UBIQUITIN-PROTEIN LIGASE TRAIP"/>
    <property type="match status" value="1"/>
</dbReference>
<dbReference type="InterPro" id="IPR052639">
    <property type="entry name" value="TRAIP_ubiq-protein_ligase"/>
</dbReference>
<dbReference type="GO" id="GO:0031297">
    <property type="term" value="P:replication fork processing"/>
    <property type="evidence" value="ECO:0007669"/>
    <property type="project" value="TreeGrafter"/>
</dbReference>
<accession>A0A6J2YG53</accession>
<dbReference type="InterPro" id="IPR013083">
    <property type="entry name" value="Znf_RING/FYVE/PHD"/>
</dbReference>
<keyword evidence="1 3" id="KW-0479">Metal-binding</keyword>
<evidence type="ECO:0000256" key="4">
    <source>
        <dbReference type="SAM" id="Coils"/>
    </source>
</evidence>
<dbReference type="GeneID" id="115886733"/>
<feature type="domain" description="RING-type" evidence="6">
    <location>
        <begin position="5"/>
        <end position="46"/>
    </location>
</feature>
<dbReference type="RefSeq" id="XP_030761865.1">
    <property type="nucleotide sequence ID" value="XM_030906005.1"/>
</dbReference>
<dbReference type="GO" id="GO:0090734">
    <property type="term" value="C:site of DNA damage"/>
    <property type="evidence" value="ECO:0007669"/>
    <property type="project" value="TreeGrafter"/>
</dbReference>
<dbReference type="SMART" id="SM00184">
    <property type="entry name" value="RING"/>
    <property type="match status" value="1"/>
</dbReference>
<dbReference type="InterPro" id="IPR001841">
    <property type="entry name" value="Znf_RING"/>
</dbReference>
<dbReference type="Gene3D" id="3.30.40.10">
    <property type="entry name" value="Zinc/RING finger domain, C3HC4 (zinc finger)"/>
    <property type="match status" value="1"/>
</dbReference>
<keyword evidence="4" id="KW-0175">Coiled coil</keyword>
<dbReference type="SUPFAM" id="SSF57850">
    <property type="entry name" value="RING/U-box"/>
    <property type="match status" value="1"/>
</dbReference>
<dbReference type="InParanoid" id="A0A6J2YG53"/>
<evidence type="ECO:0000313" key="7">
    <source>
        <dbReference type="Proteomes" id="UP000504635"/>
    </source>
</evidence>
<gene>
    <name evidence="8" type="primary">LOC115886733</name>
</gene>
<evidence type="ECO:0000313" key="8">
    <source>
        <dbReference type="RefSeq" id="XP_030761865.1"/>
    </source>
</evidence>
<dbReference type="OrthoDB" id="8062037at2759"/>
<sequence>MNLSCIICSDLFVPTSDIYSTPCGHIFHYHCLIHWLDNSKTCPQCRTKTTTNSLLRLYINVTSSDNSEDATVLQHKLDGVEFQMRLKDKDISNLQAKKKELNKQNVALRSEIKRLELEEVTHQSAIAALKDQIKFFKTKSQNCDSLIEQVSQLKNKLKDLEHVQAAVTASRSYVDDIIRNENSMESLALLAATLKKSLVETDRKKRQLQFQVKQIQTDFTRYKKDMEEKKCEYESLKRELEALKLNYEREVNFLKNKFTQLEEKMSRNNLNDSVNTSIRRIVSESPVNCHRTPPVPVTEPKDRDIREVSFISSHPEQKSSRTIRHVELVNPPNDSPLPARSLAPFGVQRTKPLVPNSHENKFSIFKNKSTSQLEPLQMERKLNDCMCYNGLGSSSKEDIFPSPRKISSGFKRTKTNKLPSSTKLRKLSADAGKLNKKMSDYF</sequence>
<feature type="coiled-coil region" evidence="4">
    <location>
        <begin position="84"/>
        <end position="163"/>
    </location>
</feature>
<keyword evidence="7" id="KW-1185">Reference proteome</keyword>
<reference evidence="8" key="1">
    <citation type="submission" date="2025-08" db="UniProtKB">
        <authorList>
            <consortium name="RefSeq"/>
        </authorList>
    </citation>
    <scope>IDENTIFICATION</scope>
    <source>
        <tissue evidence="8">Gonads</tissue>
    </source>
</reference>
<proteinExistence type="predicted"/>
<dbReference type="GO" id="GO:0061630">
    <property type="term" value="F:ubiquitin protein ligase activity"/>
    <property type="evidence" value="ECO:0007669"/>
    <property type="project" value="TreeGrafter"/>
</dbReference>
<protein>
    <submittedName>
        <fullName evidence="8">E3 ubiquitin-protein ligase TRAIP</fullName>
    </submittedName>
</protein>
<dbReference type="GO" id="GO:0008270">
    <property type="term" value="F:zinc ion binding"/>
    <property type="evidence" value="ECO:0007669"/>
    <property type="project" value="UniProtKB-KW"/>
</dbReference>
<keyword evidence="1 3" id="KW-0863">Zinc-finger</keyword>
<evidence type="ECO:0000256" key="2">
    <source>
        <dbReference type="ARBA" id="ARBA00022833"/>
    </source>
</evidence>
<keyword evidence="2" id="KW-0862">Zinc</keyword>
<dbReference type="AlphaFoldDB" id="A0A6J2YG53"/>
<dbReference type="GO" id="GO:0016567">
    <property type="term" value="P:protein ubiquitination"/>
    <property type="evidence" value="ECO:0007669"/>
    <property type="project" value="TreeGrafter"/>
</dbReference>
<organism evidence="7 8">
    <name type="scientific">Sitophilus oryzae</name>
    <name type="common">Rice weevil</name>
    <name type="synonym">Curculio oryzae</name>
    <dbReference type="NCBI Taxonomy" id="7048"/>
    <lineage>
        <taxon>Eukaryota</taxon>
        <taxon>Metazoa</taxon>
        <taxon>Ecdysozoa</taxon>
        <taxon>Arthropoda</taxon>
        <taxon>Hexapoda</taxon>
        <taxon>Insecta</taxon>
        <taxon>Pterygota</taxon>
        <taxon>Neoptera</taxon>
        <taxon>Endopterygota</taxon>
        <taxon>Coleoptera</taxon>
        <taxon>Polyphaga</taxon>
        <taxon>Cucujiformia</taxon>
        <taxon>Curculionidae</taxon>
        <taxon>Dryophthorinae</taxon>
        <taxon>Sitophilus</taxon>
    </lineage>
</organism>
<dbReference type="KEGG" id="soy:115886733"/>
<dbReference type="Proteomes" id="UP000504635">
    <property type="component" value="Unplaced"/>
</dbReference>
<dbReference type="PANTHER" id="PTHR46569:SF1">
    <property type="entry name" value="E3 UBIQUITIN-PROTEIN LIGASE RFWD3-RELATED"/>
    <property type="match status" value="1"/>
</dbReference>
<feature type="region of interest" description="Disordered" evidence="5">
    <location>
        <begin position="398"/>
        <end position="421"/>
    </location>
</feature>
<feature type="coiled-coil region" evidence="4">
    <location>
        <begin position="212"/>
        <end position="264"/>
    </location>
</feature>